<protein>
    <recommendedName>
        <fullName evidence="4">TIR domain-containing protein</fullName>
    </recommendedName>
</protein>
<keyword evidence="3" id="KW-1185">Reference proteome</keyword>
<feature type="compositionally biased region" description="Low complexity" evidence="1">
    <location>
        <begin position="160"/>
        <end position="178"/>
    </location>
</feature>
<dbReference type="EMBL" id="BNBI01000010">
    <property type="protein sequence ID" value="GHF17229.1"/>
    <property type="molecule type" value="Genomic_DNA"/>
</dbReference>
<sequence length="250" mass="26952">MHEIFLNYRTKGGREVAHLCAQALSARFGTDSVFLAGRSIDLGEKMDVLLRTARRSEVLLALIDEGWLTVPDRKRPARRALDNPDDWVRREIEAALDAGTLVVPVFVGRGVEQLDPRRLPGSIAEIAEYQYARVHMSSIDTDLARLGDRLARQLPALAALDGNRSPGASGSGAPEAAAVRTDRQSGGIGNVAGSVETYINDTHAPLHAGRGDQHNGPRFDGDGTNYVAGDNHGGIRQGFGTRTPRGGERK</sequence>
<dbReference type="RefSeq" id="WP_190206451.1">
    <property type="nucleotide sequence ID" value="NZ_BNBI01000010.1"/>
</dbReference>
<gene>
    <name evidence="2" type="ORF">GCM10018772_48100</name>
</gene>
<dbReference type="InterPro" id="IPR035897">
    <property type="entry name" value="Toll_tir_struct_dom_sf"/>
</dbReference>
<comment type="caution">
    <text evidence="2">The sequence shown here is derived from an EMBL/GenBank/DDBJ whole genome shotgun (WGS) entry which is preliminary data.</text>
</comment>
<organism evidence="2 3">
    <name type="scientific">Streptomyces fumanus</name>
    <dbReference type="NCBI Taxonomy" id="67302"/>
    <lineage>
        <taxon>Bacteria</taxon>
        <taxon>Bacillati</taxon>
        <taxon>Actinomycetota</taxon>
        <taxon>Actinomycetes</taxon>
        <taxon>Kitasatosporales</taxon>
        <taxon>Streptomycetaceae</taxon>
        <taxon>Streptomyces</taxon>
    </lineage>
</organism>
<evidence type="ECO:0000256" key="1">
    <source>
        <dbReference type="SAM" id="MobiDB-lite"/>
    </source>
</evidence>
<feature type="compositionally biased region" description="Basic and acidic residues" evidence="1">
    <location>
        <begin position="209"/>
        <end position="221"/>
    </location>
</feature>
<evidence type="ECO:0000313" key="3">
    <source>
        <dbReference type="Proteomes" id="UP000630718"/>
    </source>
</evidence>
<feature type="region of interest" description="Disordered" evidence="1">
    <location>
        <begin position="160"/>
        <end position="187"/>
    </location>
</feature>
<name>A0A919AMP1_9ACTN</name>
<feature type="region of interest" description="Disordered" evidence="1">
    <location>
        <begin position="204"/>
        <end position="250"/>
    </location>
</feature>
<reference evidence="2" key="1">
    <citation type="journal article" date="2014" name="Int. J. Syst. Evol. Microbiol.">
        <title>Complete genome sequence of Corynebacterium casei LMG S-19264T (=DSM 44701T), isolated from a smear-ripened cheese.</title>
        <authorList>
            <consortium name="US DOE Joint Genome Institute (JGI-PGF)"/>
            <person name="Walter F."/>
            <person name="Albersmeier A."/>
            <person name="Kalinowski J."/>
            <person name="Ruckert C."/>
        </authorList>
    </citation>
    <scope>NUCLEOTIDE SEQUENCE</scope>
    <source>
        <strain evidence="2">JCM 4477</strain>
    </source>
</reference>
<accession>A0A919AMP1</accession>
<evidence type="ECO:0008006" key="4">
    <source>
        <dbReference type="Google" id="ProtNLM"/>
    </source>
</evidence>
<proteinExistence type="predicted"/>
<reference evidence="2" key="2">
    <citation type="submission" date="2020-09" db="EMBL/GenBank/DDBJ databases">
        <authorList>
            <person name="Sun Q."/>
            <person name="Ohkuma M."/>
        </authorList>
    </citation>
    <scope>NUCLEOTIDE SEQUENCE</scope>
    <source>
        <strain evidence="2">JCM 4477</strain>
    </source>
</reference>
<dbReference type="Gene3D" id="3.40.50.10140">
    <property type="entry name" value="Toll/interleukin-1 receptor homology (TIR) domain"/>
    <property type="match status" value="1"/>
</dbReference>
<evidence type="ECO:0000313" key="2">
    <source>
        <dbReference type="EMBL" id="GHF17229.1"/>
    </source>
</evidence>
<dbReference type="Proteomes" id="UP000630718">
    <property type="component" value="Unassembled WGS sequence"/>
</dbReference>
<dbReference type="AlphaFoldDB" id="A0A919AMP1"/>